<proteinExistence type="predicted"/>
<accession>A0AAV9VQR0</accession>
<gene>
    <name evidence="1" type="primary">DEG7</name>
    <name evidence="1" type="ORF">TWF481_002619</name>
</gene>
<keyword evidence="1" id="KW-0645">Protease</keyword>
<dbReference type="SUPFAM" id="SSF50156">
    <property type="entry name" value="PDZ domain-like"/>
    <property type="match status" value="2"/>
</dbReference>
<dbReference type="GO" id="GO:0006508">
    <property type="term" value="P:proteolysis"/>
    <property type="evidence" value="ECO:0007669"/>
    <property type="project" value="UniProtKB-KW"/>
</dbReference>
<evidence type="ECO:0000313" key="1">
    <source>
        <dbReference type="EMBL" id="KAK6495571.1"/>
    </source>
</evidence>
<dbReference type="GO" id="GO:0008233">
    <property type="term" value="F:peptidase activity"/>
    <property type="evidence" value="ECO:0007669"/>
    <property type="project" value="UniProtKB-KW"/>
</dbReference>
<evidence type="ECO:0000313" key="2">
    <source>
        <dbReference type="Proteomes" id="UP001370758"/>
    </source>
</evidence>
<reference evidence="1 2" key="1">
    <citation type="submission" date="2023-08" db="EMBL/GenBank/DDBJ databases">
        <authorList>
            <person name="Palmer J.M."/>
        </authorList>
    </citation>
    <scope>NUCLEOTIDE SEQUENCE [LARGE SCALE GENOMIC DNA]</scope>
    <source>
        <strain evidence="1 2">TWF481</strain>
    </source>
</reference>
<name>A0AAV9VQR0_9PEZI</name>
<protein>
    <submittedName>
        <fullName evidence="1">Serine protease</fullName>
    </submittedName>
</protein>
<dbReference type="Gene3D" id="2.30.42.10">
    <property type="match status" value="1"/>
</dbReference>
<dbReference type="PANTHER" id="PTHR46366:SF1">
    <property type="entry name" value="PDZ DOMAIN-CONTAINING PROTEIN C1685.05"/>
    <property type="match status" value="1"/>
</dbReference>
<dbReference type="EMBL" id="JAVHJL010000012">
    <property type="protein sequence ID" value="KAK6495571.1"/>
    <property type="molecule type" value="Genomic_DNA"/>
</dbReference>
<sequence>MFYAGIGTVESPVFKFDTINSTSSALVFRGKRENVTSNSQVAAWMVAGQFQGLDTPGLVDSLIGPEDFLESRADVVLMRLPHEFCYIKLESALALGMGEDYQAEFQRQYGANAKPAPLMVTSCSFLKPSGILSGDVILNVDGKNIYDLVGLRRYLRGKSEAEVTVLRNYKQQVITAEFFPLPPCYTTRCLRFYGLHIIPTDTFATNIITSEGFDVKGDGCFIYWIAPGSPSDRKGIPLRTWLKFINSQEVNSIDDILRFLKESDIRHKETLIIRTIGGDGKEYIGELTTDDRCFPVTEFLPEYPGQEWIQHTKFTS</sequence>
<dbReference type="PANTHER" id="PTHR46366">
    <property type="entry name" value="PRO-APOPTOTIC SERINE PROTEASE NMA111"/>
    <property type="match status" value="1"/>
</dbReference>
<keyword evidence="2" id="KW-1185">Reference proteome</keyword>
<dbReference type="InterPro" id="IPR036034">
    <property type="entry name" value="PDZ_sf"/>
</dbReference>
<dbReference type="Proteomes" id="UP001370758">
    <property type="component" value="Unassembled WGS sequence"/>
</dbReference>
<keyword evidence="1" id="KW-0378">Hydrolase</keyword>
<comment type="caution">
    <text evidence="1">The sequence shown here is derived from an EMBL/GenBank/DDBJ whole genome shotgun (WGS) entry which is preliminary data.</text>
</comment>
<dbReference type="AlphaFoldDB" id="A0AAV9VQR0"/>
<organism evidence="1 2">
    <name type="scientific">Arthrobotrys musiformis</name>
    <dbReference type="NCBI Taxonomy" id="47236"/>
    <lineage>
        <taxon>Eukaryota</taxon>
        <taxon>Fungi</taxon>
        <taxon>Dikarya</taxon>
        <taxon>Ascomycota</taxon>
        <taxon>Pezizomycotina</taxon>
        <taxon>Orbiliomycetes</taxon>
        <taxon>Orbiliales</taxon>
        <taxon>Orbiliaceae</taxon>
        <taxon>Arthrobotrys</taxon>
    </lineage>
</organism>